<dbReference type="Proteomes" id="UP000095439">
    <property type="component" value="Unassembled WGS sequence"/>
</dbReference>
<dbReference type="Pfam" id="PF09659">
    <property type="entry name" value="Cas_Csm6_HEPN"/>
    <property type="match status" value="1"/>
</dbReference>
<dbReference type="InterPro" id="IPR053955">
    <property type="entry name" value="Csm6_CARF"/>
</dbReference>
<dbReference type="AlphaFoldDB" id="A0A174E3Q7"/>
<dbReference type="Pfam" id="PF22208">
    <property type="entry name" value="Cas_Csm6_CARF"/>
    <property type="match status" value="1"/>
</dbReference>
<evidence type="ECO:0000259" key="2">
    <source>
        <dbReference type="Pfam" id="PF22208"/>
    </source>
</evidence>
<sequence>MNQTILFTPVGGTDPISSTNCKDGSMLHICRFYKPNKVIMYMSKEMLDYQEEDDRYRYCLNNLAKNQKREMEYQIIERKELTNVHEFDYFYQDFRKIIYEIYEKMDTSDTLLLNVSSGTPAMKSGLLVLQTLGEFPAKVIQVATPEKKINEHYHKDYDVKTLWELDEDNEEGAENRCKEIECPTLSKIKKEEIIKKHILAYDYKAALDVADTLEKEETEKYRDSIYMASRRLMLDFIGVDEMIRKTGIQCLPVRTSSERKYFEYALNLKIRLEKSEYVDFIRAVTPIIVDMFELILKKQCGIKIDDFCDKYKKNGKTIRVWSMKKLKDTNVGDTLNSLYIGGFKEKNIYSSHLKGLIEEYSEDTHLIQLVKNIRSVEANIRNLAAHEIVSVTDITIKELTGFTAGKIMGMIQELFGYTGISIKEDYWNSYDKMNNMILERM</sequence>
<proteinExistence type="predicted"/>
<dbReference type="NCBIfam" id="TIGR02672">
    <property type="entry name" value="cas_csm6"/>
    <property type="match status" value="1"/>
</dbReference>
<evidence type="ECO:0000313" key="4">
    <source>
        <dbReference type="Proteomes" id="UP000095439"/>
    </source>
</evidence>
<feature type="domain" description="Csm6 CARF" evidence="2">
    <location>
        <begin position="74"/>
        <end position="177"/>
    </location>
</feature>
<evidence type="ECO:0000313" key="3">
    <source>
        <dbReference type="EMBL" id="CUO30670.1"/>
    </source>
</evidence>
<name>A0A174E3Q7_9FIRM</name>
<dbReference type="RefSeq" id="WP_055182468.1">
    <property type="nucleotide sequence ID" value="NZ_CABIWY010000022.1"/>
</dbReference>
<feature type="domain" description="Csm6 HEPN" evidence="1">
    <location>
        <begin position="259"/>
        <end position="437"/>
    </location>
</feature>
<evidence type="ECO:0000259" key="1">
    <source>
        <dbReference type="Pfam" id="PF09659"/>
    </source>
</evidence>
<dbReference type="InterPro" id="IPR013489">
    <property type="entry name" value="CRISPR-assoc_prot_Csm6"/>
</dbReference>
<dbReference type="InterPro" id="IPR053941">
    <property type="entry name" value="Csm6_HEPN"/>
</dbReference>
<reference evidence="3 4" key="1">
    <citation type="submission" date="2015-09" db="EMBL/GenBank/DDBJ databases">
        <authorList>
            <consortium name="Pathogen Informatics"/>
        </authorList>
    </citation>
    <scope>NUCLEOTIDE SEQUENCE [LARGE SCALE GENOMIC DNA]</scope>
    <source>
        <strain evidence="3 4">2789STDY5608866</strain>
    </source>
</reference>
<gene>
    <name evidence="3" type="ORF">ERS852423_02855</name>
</gene>
<organism evidence="3 4">
    <name type="scientific">Dorea longicatena</name>
    <dbReference type="NCBI Taxonomy" id="88431"/>
    <lineage>
        <taxon>Bacteria</taxon>
        <taxon>Bacillati</taxon>
        <taxon>Bacillota</taxon>
        <taxon>Clostridia</taxon>
        <taxon>Lachnospirales</taxon>
        <taxon>Lachnospiraceae</taxon>
        <taxon>Dorea</taxon>
    </lineage>
</organism>
<dbReference type="EMBL" id="CYYY01000022">
    <property type="protein sequence ID" value="CUO30670.1"/>
    <property type="molecule type" value="Genomic_DNA"/>
</dbReference>
<protein>
    <submittedName>
        <fullName evidence="3">CRISPR type III-A/MTUBE-associated protein Csm6</fullName>
    </submittedName>
</protein>
<accession>A0A174E3Q7</accession>